<accession>A0A367CFH2</accession>
<dbReference type="Proteomes" id="UP000252797">
    <property type="component" value="Unassembled WGS sequence"/>
</dbReference>
<dbReference type="EMBL" id="LEPB01000004">
    <property type="protein sequence ID" value="RCA10353.1"/>
    <property type="molecule type" value="Genomic_DNA"/>
</dbReference>
<comment type="caution">
    <text evidence="1">The sequence shown here is derived from an EMBL/GenBank/DDBJ whole genome shotgun (WGS) entry which is preliminary data.</text>
</comment>
<dbReference type="AlphaFoldDB" id="A0A367CFH2"/>
<protein>
    <submittedName>
        <fullName evidence="1">Uncharacterized protein</fullName>
    </submittedName>
</protein>
<sequence>MVKNIYLTRYSKILLPLIGLILLMFAFNAWSNVKNWHDNERYLTTDKELKADFNAYPEHYTYLDEKKQEHIPYASFEKYIEHQLYVYHKNDFSDKISQKTDPNQTYFNQSSNLATLFALFLASFIGFCLFFVDLKTHFTRFLFSLPVSRKELFAKKLLYLALPFLATIFVGQLIYLAILRLGIPQPYLNASLGDMFASVVNSFSLIIVFFCLSVFVGVMVGNLVFGPLTWFVFLIFLCQIPSAVGGLLSMIRMLHAHFLRDFDFNTLFIFEIGKTTGHWYMSLLFLLISISFIYWAYRKFQVISLEHESEYLLTPESRWQIWFFMTVLTSFVLVFAIKNPWSYYLSGLQYNFEVSFMTTMMTTLTIIVICGGICFVVVFFSSIKRFFRSLKARRLAR</sequence>
<reference evidence="1 2" key="1">
    <citation type="submission" date="2015-06" db="EMBL/GenBank/DDBJ databases">
        <title>The Genome Sequence of Enterococcus durans 4EA1.</title>
        <authorList>
            <consortium name="The Broad Institute Genomics Platform"/>
            <consortium name="The Broad Institute Genome Sequencing Center for Infectious Disease"/>
            <person name="Earl A.M."/>
            <person name="Van Tyne D."/>
            <person name="Lebreton F."/>
            <person name="Saavedra J.T."/>
            <person name="Gilmore M.S."/>
            <person name="Manson Mcguire A."/>
            <person name="Clock S."/>
            <person name="Crupain M."/>
            <person name="Rangan U."/>
            <person name="Young S."/>
            <person name="Abouelleil A."/>
            <person name="Cao P."/>
            <person name="Chapman S.B."/>
            <person name="Griggs A."/>
            <person name="Priest M."/>
            <person name="Shea T."/>
            <person name="Wortman J."/>
            <person name="Nusbaum C."/>
            <person name="Birren B."/>
        </authorList>
    </citation>
    <scope>NUCLEOTIDE SEQUENCE [LARGE SCALE GENOMIC DNA]</scope>
    <source>
        <strain evidence="1 2">4EA1</strain>
    </source>
</reference>
<gene>
    <name evidence="1" type="ORF">EA71_01103</name>
</gene>
<name>A0A367CFH2_9ENTE</name>
<dbReference type="RefSeq" id="WP_113845455.1">
    <property type="nucleotide sequence ID" value="NZ_CABGJE010000001.1"/>
</dbReference>
<organism evidence="1 2">
    <name type="scientific">Enterococcus durans</name>
    <dbReference type="NCBI Taxonomy" id="53345"/>
    <lineage>
        <taxon>Bacteria</taxon>
        <taxon>Bacillati</taxon>
        <taxon>Bacillota</taxon>
        <taxon>Bacilli</taxon>
        <taxon>Lactobacillales</taxon>
        <taxon>Enterococcaceae</taxon>
        <taxon>Enterococcus</taxon>
    </lineage>
</organism>
<proteinExistence type="predicted"/>
<evidence type="ECO:0000313" key="2">
    <source>
        <dbReference type="Proteomes" id="UP000252797"/>
    </source>
</evidence>
<evidence type="ECO:0000313" key="1">
    <source>
        <dbReference type="EMBL" id="RCA10353.1"/>
    </source>
</evidence>